<feature type="transmembrane region" description="Helical" evidence="1">
    <location>
        <begin position="12"/>
        <end position="32"/>
    </location>
</feature>
<keyword evidence="1" id="KW-0472">Membrane</keyword>
<name>A0A4U1BAC8_9GAMM</name>
<organism evidence="2 3">
    <name type="scientific">Thalassotalea mangrovi</name>
    <dbReference type="NCBI Taxonomy" id="2572245"/>
    <lineage>
        <taxon>Bacteria</taxon>
        <taxon>Pseudomonadati</taxon>
        <taxon>Pseudomonadota</taxon>
        <taxon>Gammaproteobacteria</taxon>
        <taxon>Alteromonadales</taxon>
        <taxon>Colwelliaceae</taxon>
        <taxon>Thalassotalea</taxon>
    </lineage>
</organism>
<feature type="transmembrane region" description="Helical" evidence="1">
    <location>
        <begin position="147"/>
        <end position="164"/>
    </location>
</feature>
<evidence type="ECO:0000256" key="1">
    <source>
        <dbReference type="SAM" id="Phobius"/>
    </source>
</evidence>
<keyword evidence="1" id="KW-1133">Transmembrane helix</keyword>
<proteinExistence type="predicted"/>
<dbReference type="InterPro" id="IPR018681">
    <property type="entry name" value="DUF2165_transmembrane"/>
</dbReference>
<accession>A0A4U1BAC8</accession>
<protein>
    <submittedName>
        <fullName evidence="2">DUF2165 domain-containing protein</fullName>
    </submittedName>
</protein>
<keyword evidence="3" id="KW-1185">Reference proteome</keyword>
<reference evidence="2 3" key="1">
    <citation type="submission" date="2019-04" db="EMBL/GenBank/DDBJ databases">
        <title>Thalassotalea guangxiensis sp. nov., isolated from sediment of the coastal wetland.</title>
        <authorList>
            <person name="Zheng S."/>
            <person name="Zhang D."/>
        </authorList>
    </citation>
    <scope>NUCLEOTIDE SEQUENCE [LARGE SCALE GENOMIC DNA]</scope>
    <source>
        <strain evidence="2 3">ZS-4</strain>
    </source>
</reference>
<feature type="transmembrane region" description="Helical" evidence="1">
    <location>
        <begin position="69"/>
        <end position="90"/>
    </location>
</feature>
<dbReference type="AlphaFoldDB" id="A0A4U1BAC8"/>
<dbReference type="EMBL" id="SWDB01000003">
    <property type="protein sequence ID" value="TKB47486.1"/>
    <property type="molecule type" value="Genomic_DNA"/>
</dbReference>
<evidence type="ECO:0000313" key="2">
    <source>
        <dbReference type="EMBL" id="TKB47486.1"/>
    </source>
</evidence>
<dbReference type="OrthoDB" id="7618855at2"/>
<sequence length="172" mass="18957">MQVGGLPMQSHIRLLKIMFALICGFMALFYVLQNIANLDAAHQALIYVLSGADHQAYPNTLFFKTADPLFAWLAVGIIFTLEFATAILLLKGSWDMFVARGGNTFNQAKKWAQIGAGLGVLVWFGLFGVIGSAFFQMWQTEIGTNSMNGAFQFFVSCAITLFWISQPDPTAD</sequence>
<comment type="caution">
    <text evidence="2">The sequence shown here is derived from an EMBL/GenBank/DDBJ whole genome shotgun (WGS) entry which is preliminary data.</text>
</comment>
<gene>
    <name evidence="2" type="ORF">E8M12_01500</name>
</gene>
<dbReference type="Proteomes" id="UP000307999">
    <property type="component" value="Unassembled WGS sequence"/>
</dbReference>
<feature type="transmembrane region" description="Helical" evidence="1">
    <location>
        <begin position="111"/>
        <end position="135"/>
    </location>
</feature>
<keyword evidence="1" id="KW-0812">Transmembrane</keyword>
<evidence type="ECO:0000313" key="3">
    <source>
        <dbReference type="Proteomes" id="UP000307999"/>
    </source>
</evidence>
<dbReference type="Pfam" id="PF09933">
    <property type="entry name" value="DUF2165"/>
    <property type="match status" value="1"/>
</dbReference>